<keyword evidence="2" id="KW-1185">Reference proteome</keyword>
<organism evidence="1 2">
    <name type="scientific">Adiantum capillus-veneris</name>
    <name type="common">Maidenhair fern</name>
    <dbReference type="NCBI Taxonomy" id="13818"/>
    <lineage>
        <taxon>Eukaryota</taxon>
        <taxon>Viridiplantae</taxon>
        <taxon>Streptophyta</taxon>
        <taxon>Embryophyta</taxon>
        <taxon>Tracheophyta</taxon>
        <taxon>Polypodiopsida</taxon>
        <taxon>Polypodiidae</taxon>
        <taxon>Polypodiales</taxon>
        <taxon>Pteridineae</taxon>
        <taxon>Pteridaceae</taxon>
        <taxon>Vittarioideae</taxon>
        <taxon>Adiantum</taxon>
    </lineage>
</organism>
<gene>
    <name evidence="1" type="ORF">GOP47_0017716</name>
</gene>
<dbReference type="EMBL" id="JABFUD020000017">
    <property type="protein sequence ID" value="KAI5067188.1"/>
    <property type="molecule type" value="Genomic_DNA"/>
</dbReference>
<evidence type="ECO:0000313" key="1">
    <source>
        <dbReference type="EMBL" id="KAI5067188.1"/>
    </source>
</evidence>
<dbReference type="AlphaFoldDB" id="A0A9D4UGS0"/>
<dbReference type="Proteomes" id="UP000886520">
    <property type="component" value="Chromosome 17"/>
</dbReference>
<reference evidence="1" key="1">
    <citation type="submission" date="2021-01" db="EMBL/GenBank/DDBJ databases">
        <title>Adiantum capillus-veneris genome.</title>
        <authorList>
            <person name="Fang Y."/>
            <person name="Liao Q."/>
        </authorList>
    </citation>
    <scope>NUCLEOTIDE SEQUENCE</scope>
    <source>
        <strain evidence="1">H3</strain>
        <tissue evidence="1">Leaf</tissue>
    </source>
</reference>
<evidence type="ECO:0000313" key="2">
    <source>
        <dbReference type="Proteomes" id="UP000886520"/>
    </source>
</evidence>
<dbReference type="OrthoDB" id="2005865at2759"/>
<comment type="caution">
    <text evidence="1">The sequence shown here is derived from an EMBL/GenBank/DDBJ whole genome shotgun (WGS) entry which is preliminary data.</text>
</comment>
<name>A0A9D4UGS0_ADICA</name>
<sequence length="103" mass="11855">MVAYTSGIFVENNNIELEMKYPSQYGASIYRYANGNYYYRCGDASRIPPKRVEIYYNSTCYVDLNGVHYYTVEDPVSVDSFGKVIMTNEEVEVLEQPPILPID</sequence>
<protein>
    <submittedName>
        <fullName evidence="1">Uncharacterized protein</fullName>
    </submittedName>
</protein>
<proteinExistence type="predicted"/>
<accession>A0A9D4UGS0</accession>